<dbReference type="eggNOG" id="KOG0944">
    <property type="taxonomic scope" value="Eukaryota"/>
</dbReference>
<evidence type="ECO:0000256" key="14">
    <source>
        <dbReference type="PROSITE-ProRule" id="PRU00502"/>
    </source>
</evidence>
<proteinExistence type="inferred from homology"/>
<dbReference type="InterPro" id="IPR013083">
    <property type="entry name" value="Znf_RING/FYVE/PHD"/>
</dbReference>
<dbReference type="Pfam" id="PF02148">
    <property type="entry name" value="zf-UBP"/>
    <property type="match status" value="1"/>
</dbReference>
<comment type="similarity">
    <text evidence="2 11 15">Belongs to the peptidase C19 family.</text>
</comment>
<feature type="binding site" evidence="13">
    <location>
        <position position="198"/>
    </location>
    <ligand>
        <name>Zn(2+)</name>
        <dbReference type="ChEBI" id="CHEBI:29105"/>
    </ligand>
</feature>
<dbReference type="GO" id="GO:0004843">
    <property type="term" value="F:cysteine-type deubiquitinase activity"/>
    <property type="evidence" value="ECO:0000318"/>
    <property type="project" value="GO_Central"/>
</dbReference>
<keyword evidence="5" id="KW-0677">Repeat</keyword>
<dbReference type="GO" id="GO:0030587">
    <property type="term" value="P:sorocarp development"/>
    <property type="evidence" value="ECO:0007669"/>
    <property type="project" value="EnsemblProtists"/>
</dbReference>
<dbReference type="InterPro" id="IPR018200">
    <property type="entry name" value="USP_CS"/>
</dbReference>
<name>F0ZUI0_DICPU</name>
<evidence type="ECO:0000256" key="4">
    <source>
        <dbReference type="ARBA" id="ARBA00022723"/>
    </source>
</evidence>
<dbReference type="PROSITE" id="PS50030">
    <property type="entry name" value="UBA"/>
    <property type="match status" value="2"/>
</dbReference>
<evidence type="ECO:0000256" key="10">
    <source>
        <dbReference type="ARBA" id="ARBA00022833"/>
    </source>
</evidence>
<accession>F0ZUI0</accession>
<dbReference type="PANTHER" id="PTHR24006:SF664">
    <property type="entry name" value="UBIQUITIN CARBOXYL-TERMINAL HYDROLASE"/>
    <property type="match status" value="1"/>
</dbReference>
<evidence type="ECO:0000256" key="11">
    <source>
        <dbReference type="PIRNR" id="PIRNR016308"/>
    </source>
</evidence>
<organism evidence="20 21">
    <name type="scientific">Dictyostelium purpureum</name>
    <name type="common">Slime mold</name>
    <dbReference type="NCBI Taxonomy" id="5786"/>
    <lineage>
        <taxon>Eukaryota</taxon>
        <taxon>Amoebozoa</taxon>
        <taxon>Evosea</taxon>
        <taxon>Eumycetozoa</taxon>
        <taxon>Dictyostelia</taxon>
        <taxon>Dictyosteliales</taxon>
        <taxon>Dictyosteliaceae</taxon>
        <taxon>Dictyostelium</taxon>
    </lineage>
</organism>
<dbReference type="GeneID" id="10509005"/>
<dbReference type="SMART" id="SM00165">
    <property type="entry name" value="UBA"/>
    <property type="match status" value="2"/>
</dbReference>
<feature type="binding site" evidence="13">
    <location>
        <position position="193"/>
    </location>
    <ligand>
        <name>Zn(2+)</name>
        <dbReference type="ChEBI" id="CHEBI:29105"/>
    </ligand>
</feature>
<dbReference type="Gene3D" id="3.90.70.10">
    <property type="entry name" value="Cysteine proteinases"/>
    <property type="match status" value="1"/>
</dbReference>
<dbReference type="EMBL" id="GL871195">
    <property type="protein sequence ID" value="EGC32386.1"/>
    <property type="molecule type" value="Genomic_DNA"/>
</dbReference>
<keyword evidence="7 11" id="KW-0833">Ubl conjugation pathway</keyword>
<evidence type="ECO:0000256" key="12">
    <source>
        <dbReference type="PIRSR" id="PIRSR016308-1"/>
    </source>
</evidence>
<dbReference type="GO" id="GO:0010628">
    <property type="term" value="P:positive regulation of gene expression"/>
    <property type="evidence" value="ECO:0007669"/>
    <property type="project" value="EnsemblProtists"/>
</dbReference>
<dbReference type="GO" id="GO:0008270">
    <property type="term" value="F:zinc ion binding"/>
    <property type="evidence" value="ECO:0007669"/>
    <property type="project" value="UniProtKB-UniRule"/>
</dbReference>
<dbReference type="GO" id="GO:0006508">
    <property type="term" value="P:proteolysis"/>
    <property type="evidence" value="ECO:0007669"/>
    <property type="project" value="UniProtKB-KW"/>
</dbReference>
<keyword evidence="10 11" id="KW-0862">Zinc</keyword>
<evidence type="ECO:0000256" key="16">
    <source>
        <dbReference type="SAM" id="MobiDB-lite"/>
    </source>
</evidence>
<dbReference type="InterPro" id="IPR001394">
    <property type="entry name" value="Peptidase_C19_UCH"/>
</dbReference>
<dbReference type="GO" id="GO:0005634">
    <property type="term" value="C:nucleus"/>
    <property type="evidence" value="ECO:0000318"/>
    <property type="project" value="GO_Central"/>
</dbReference>
<evidence type="ECO:0000256" key="13">
    <source>
        <dbReference type="PIRSR" id="PIRSR016308-3"/>
    </source>
</evidence>
<dbReference type="OMA" id="FVPCEHT"/>
<dbReference type="AlphaFoldDB" id="F0ZUI0"/>
<dbReference type="Gene3D" id="1.10.8.10">
    <property type="entry name" value="DNA helicase RuvA subunit, C-terminal domain"/>
    <property type="match status" value="2"/>
</dbReference>
<dbReference type="GO" id="GO:0140676">
    <property type="term" value="P:oscillatory cAMP signaling"/>
    <property type="evidence" value="ECO:0007669"/>
    <property type="project" value="EnsemblProtists"/>
</dbReference>
<feature type="domain" description="USP" evidence="18">
    <location>
        <begin position="321"/>
        <end position="826"/>
    </location>
</feature>
<dbReference type="CDD" id="cd02658">
    <property type="entry name" value="Peptidase_C19B"/>
    <property type="match status" value="1"/>
</dbReference>
<dbReference type="MEROPS" id="C19.104"/>
<dbReference type="Pfam" id="PF17807">
    <property type="entry name" value="zf-UBP_var"/>
    <property type="match status" value="1"/>
</dbReference>
<keyword evidence="9 11" id="KW-0788">Thiol protease</keyword>
<evidence type="ECO:0000256" key="6">
    <source>
        <dbReference type="ARBA" id="ARBA00022771"/>
    </source>
</evidence>
<feature type="domain" description="UBP-type" evidence="19">
    <location>
        <begin position="168"/>
        <end position="279"/>
    </location>
</feature>
<keyword evidence="6 14" id="KW-0863">Zinc-finger</keyword>
<dbReference type="PROSITE" id="PS50235">
    <property type="entry name" value="USP_3"/>
    <property type="match status" value="1"/>
</dbReference>
<comment type="catalytic activity">
    <reaction evidence="1 11 15">
        <text>Thiol-dependent hydrolysis of ester, thioester, amide, peptide and isopeptide bonds formed by the C-terminal Gly of ubiquitin (a 76-residue protein attached to proteins as an intracellular targeting signal).</text>
        <dbReference type="EC" id="3.4.19.12"/>
    </reaction>
</comment>
<dbReference type="InterPro" id="IPR038765">
    <property type="entry name" value="Papain-like_cys_pep_sf"/>
</dbReference>
<evidence type="ECO:0000256" key="7">
    <source>
        <dbReference type="ARBA" id="ARBA00022786"/>
    </source>
</evidence>
<evidence type="ECO:0000259" key="19">
    <source>
        <dbReference type="PROSITE" id="PS50271"/>
    </source>
</evidence>
<feature type="binding site" evidence="13">
    <location>
        <position position="228"/>
    </location>
    <ligand>
        <name>Zn(2+)</name>
        <dbReference type="ChEBI" id="CHEBI:29105"/>
    </ligand>
</feature>
<dbReference type="InterPro" id="IPR041432">
    <property type="entry name" value="UBP13_Znf-UBP_var"/>
</dbReference>
<dbReference type="FunFam" id="3.90.70.10:FF:000099">
    <property type="entry name" value="Ubiquitin carboxyl-terminal hydrolase"/>
    <property type="match status" value="1"/>
</dbReference>
<evidence type="ECO:0000256" key="8">
    <source>
        <dbReference type="ARBA" id="ARBA00022801"/>
    </source>
</evidence>
<dbReference type="SUPFAM" id="SSF54001">
    <property type="entry name" value="Cysteine proteinases"/>
    <property type="match status" value="1"/>
</dbReference>
<dbReference type="RefSeq" id="XP_003291072.1">
    <property type="nucleotide sequence ID" value="XM_003291024.1"/>
</dbReference>
<reference evidence="21" key="1">
    <citation type="journal article" date="2011" name="Genome Biol.">
        <title>Comparative genomics of the social amoebae Dictyostelium discoideum and Dictyostelium purpureum.</title>
        <authorList>
            <consortium name="US DOE Joint Genome Institute (JGI-PGF)"/>
            <person name="Sucgang R."/>
            <person name="Kuo A."/>
            <person name="Tian X."/>
            <person name="Salerno W."/>
            <person name="Parikh A."/>
            <person name="Feasley C.L."/>
            <person name="Dalin E."/>
            <person name="Tu H."/>
            <person name="Huang E."/>
            <person name="Barry K."/>
            <person name="Lindquist E."/>
            <person name="Shapiro H."/>
            <person name="Bruce D."/>
            <person name="Schmutz J."/>
            <person name="Salamov A."/>
            <person name="Fey P."/>
            <person name="Gaudet P."/>
            <person name="Anjard C."/>
            <person name="Babu M.M."/>
            <person name="Basu S."/>
            <person name="Bushmanova Y."/>
            <person name="van der Wel H."/>
            <person name="Katoh-Kurasawa M."/>
            <person name="Dinh C."/>
            <person name="Coutinho P.M."/>
            <person name="Saito T."/>
            <person name="Elias M."/>
            <person name="Schaap P."/>
            <person name="Kay R.R."/>
            <person name="Henrissat B."/>
            <person name="Eichinger L."/>
            <person name="Rivero F."/>
            <person name="Putnam N.H."/>
            <person name="West C.M."/>
            <person name="Loomis W.F."/>
            <person name="Chisholm R.L."/>
            <person name="Shaulsky G."/>
            <person name="Strassmann J.E."/>
            <person name="Queller D.C."/>
            <person name="Kuspa A."/>
            <person name="Grigoriev I.V."/>
        </authorList>
    </citation>
    <scope>NUCLEOTIDE SEQUENCE [LARGE SCALE GENOMIC DNA]</scope>
    <source>
        <strain evidence="21">QSDP1</strain>
    </source>
</reference>
<dbReference type="PROSITE" id="PS00972">
    <property type="entry name" value="USP_1"/>
    <property type="match status" value="1"/>
</dbReference>
<gene>
    <name evidence="20" type="ORF">DICPUDRAFT_57131</name>
</gene>
<dbReference type="VEuPathDB" id="AmoebaDB:DICPUDRAFT_57131"/>
<feature type="active site" description="Proton acceptor" evidence="12">
    <location>
        <position position="788"/>
    </location>
</feature>
<feature type="region of interest" description="Disordered" evidence="16">
    <location>
        <begin position="744"/>
        <end position="766"/>
    </location>
</feature>
<dbReference type="GO" id="GO:0016579">
    <property type="term" value="P:protein deubiquitination"/>
    <property type="evidence" value="ECO:0007669"/>
    <property type="project" value="EnsemblProtists"/>
</dbReference>
<dbReference type="PIRSF" id="PIRSF016308">
    <property type="entry name" value="UBP"/>
    <property type="match status" value="1"/>
</dbReference>
<dbReference type="OrthoDB" id="361536at2759"/>
<dbReference type="FunCoup" id="F0ZUI0">
    <property type="interactions" value="1256"/>
</dbReference>
<keyword evidence="21" id="KW-1185">Reference proteome</keyword>
<feature type="binding site" evidence="13">
    <location>
        <position position="215"/>
    </location>
    <ligand>
        <name>Zn(2+)</name>
        <dbReference type="ChEBI" id="CHEBI:29105"/>
    </ligand>
</feature>
<sequence>MNLLPDLNQIKPPTDKSRLWKDECCYCFDTPESKNGLYIDLVSLLSFCKDHLQLNYSKTKHHIYLNYKKVVVPNSSASPTSKGKNKDETSEQPPKKLAIGIEGGFDPYQEEVKYEDHYSLFIFPDGKEMELDNPEVPSIVKQTCDKIKTMNSQSRKEEIVSWNAESVFPSAFAESIIQIDNPKRINPKGPWKCDVEDCDKKENLWLNLTDGFIACGRKYADGSGGNGHAQKHFEETQYPISVKLGSITKDHADVYSYPEDEMVGDPLLFQHLAHFGLNPNIMEKTEKSMAELELDQNLNFEFGKIQEKGKILENVFGPGLTGIENLGNSCYMSSVLQMLFSLDGFQNRYQSNTEQSFKEITQDPTQSFEIQMNKLADGLLSGKYSVPIETNQPKNPNEESEKATQIGIAPKMFKSLVGSNHPAFSTMQQQDALEFFQYLVEFIDRAEFSRPSWIDSANPTKNFQFHMEERIQCGSTNKVKYNRRLENVLSVPVSLDDATNKPQVAEYEEKLKANNGVRPKDEEEIRPTIPLLSCIKNSFEPYKVDDFLSPATNSKTFSLNSSKMATFPGVLVIHLKKYTYNADYTPLKLNVFMDVPDIIDINNLRGLGLKNNEELLPESSPPAAAKPKYSQEMLDQMLSMDIPLAIAKKALTATGGKDVELAMNWVFEHSGDPGINDEPLPEPISANLPNQQLVFNPIDIDNLVSMGFDSDQAKLGLKKTDGNVERAADWLFSHIDNLNDLVQKDKSSDSSAPKPSTSSSLQPVSDGEGKYQLLGFISHLGNNVQHGHYVCHILKDGRWIKFNDRHVQLSEQPPKELGYIYFYRRLYN</sequence>
<keyword evidence="3 11" id="KW-0645">Protease</keyword>
<evidence type="ECO:0000259" key="18">
    <source>
        <dbReference type="PROSITE" id="PS50235"/>
    </source>
</evidence>
<evidence type="ECO:0000256" key="2">
    <source>
        <dbReference type="ARBA" id="ARBA00009085"/>
    </source>
</evidence>
<dbReference type="PROSITE" id="PS50271">
    <property type="entry name" value="ZF_UBP"/>
    <property type="match status" value="1"/>
</dbReference>
<feature type="active site" description="Nucleophile" evidence="12">
    <location>
        <position position="330"/>
    </location>
</feature>
<protein>
    <recommendedName>
        <fullName evidence="11 15">Ubiquitin carboxyl-terminal hydrolase</fullName>
        <ecNumber evidence="11 15">3.4.19.12</ecNumber>
    </recommendedName>
</protein>
<dbReference type="PROSITE" id="PS00973">
    <property type="entry name" value="USP_2"/>
    <property type="match status" value="1"/>
</dbReference>
<dbReference type="STRING" id="5786.F0ZUI0"/>
<dbReference type="EC" id="3.4.19.12" evidence="11 15"/>
<dbReference type="SUPFAM" id="SSF57850">
    <property type="entry name" value="RING/U-box"/>
    <property type="match status" value="1"/>
</dbReference>
<dbReference type="FunFam" id="1.10.8.10:FF:000086">
    <property type="entry name" value="Ubiquitin carboxyl-terminal hydrolase"/>
    <property type="match status" value="1"/>
</dbReference>
<evidence type="ECO:0000259" key="17">
    <source>
        <dbReference type="PROSITE" id="PS50030"/>
    </source>
</evidence>
<dbReference type="InterPro" id="IPR016652">
    <property type="entry name" value="Ubiquitinyl_hydrolase"/>
</dbReference>
<dbReference type="InterPro" id="IPR028889">
    <property type="entry name" value="USP"/>
</dbReference>
<evidence type="ECO:0000256" key="9">
    <source>
        <dbReference type="ARBA" id="ARBA00022807"/>
    </source>
</evidence>
<dbReference type="InterPro" id="IPR050164">
    <property type="entry name" value="Peptidase_C19"/>
</dbReference>
<dbReference type="Pfam" id="PF00627">
    <property type="entry name" value="UBA"/>
    <property type="match status" value="1"/>
</dbReference>
<dbReference type="InterPro" id="IPR009060">
    <property type="entry name" value="UBA-like_sf"/>
</dbReference>
<evidence type="ECO:0000313" key="20">
    <source>
        <dbReference type="EMBL" id="EGC32386.1"/>
    </source>
</evidence>
<dbReference type="GO" id="GO:0031647">
    <property type="term" value="P:regulation of protein stability"/>
    <property type="evidence" value="ECO:0000318"/>
    <property type="project" value="GO_Central"/>
</dbReference>
<dbReference type="CDD" id="cd14386">
    <property type="entry name" value="UBA2_UBP5"/>
    <property type="match status" value="1"/>
</dbReference>
<feature type="region of interest" description="Disordered" evidence="16">
    <location>
        <begin position="75"/>
        <end position="97"/>
    </location>
</feature>
<dbReference type="FunFam" id="3.30.40.10:FF:001146">
    <property type="entry name" value="Ubiquitin carboxyl-terminal hydrolase"/>
    <property type="match status" value="1"/>
</dbReference>
<dbReference type="InParanoid" id="F0ZUI0"/>
<dbReference type="InterPro" id="IPR015940">
    <property type="entry name" value="UBA"/>
</dbReference>
<feature type="domain" description="UBA" evidence="17">
    <location>
        <begin position="628"/>
        <end position="669"/>
    </location>
</feature>
<dbReference type="FunFam" id="3.30.40.10:FF:000026">
    <property type="entry name" value="Ubiquitin carboxyl-terminal hydrolase"/>
    <property type="match status" value="1"/>
</dbReference>
<dbReference type="Gene3D" id="3.30.40.10">
    <property type="entry name" value="Zinc/RING finger domain, C3HC4 (zinc finger)"/>
    <property type="match status" value="2"/>
</dbReference>
<evidence type="ECO:0000256" key="1">
    <source>
        <dbReference type="ARBA" id="ARBA00000707"/>
    </source>
</evidence>
<feature type="domain" description="UBA" evidence="17">
    <location>
        <begin position="688"/>
        <end position="734"/>
    </location>
</feature>
<dbReference type="Proteomes" id="UP000001064">
    <property type="component" value="Unassembled WGS sequence"/>
</dbReference>
<evidence type="ECO:0000313" key="21">
    <source>
        <dbReference type="Proteomes" id="UP000001064"/>
    </source>
</evidence>
<feature type="compositionally biased region" description="Low complexity" evidence="16">
    <location>
        <begin position="749"/>
        <end position="760"/>
    </location>
</feature>
<dbReference type="PANTHER" id="PTHR24006">
    <property type="entry name" value="UBIQUITIN CARBOXYL-TERMINAL HYDROLASE"/>
    <property type="match status" value="1"/>
</dbReference>
<dbReference type="InterPro" id="IPR001607">
    <property type="entry name" value="Znf_UBP"/>
</dbReference>
<dbReference type="GO" id="GO:0005829">
    <property type="term" value="C:cytosol"/>
    <property type="evidence" value="ECO:0000318"/>
    <property type="project" value="GO_Central"/>
</dbReference>
<evidence type="ECO:0000256" key="3">
    <source>
        <dbReference type="ARBA" id="ARBA00022670"/>
    </source>
</evidence>
<evidence type="ECO:0000256" key="5">
    <source>
        <dbReference type="ARBA" id="ARBA00022737"/>
    </source>
</evidence>
<dbReference type="Pfam" id="PF00443">
    <property type="entry name" value="UCH"/>
    <property type="match status" value="1"/>
</dbReference>
<evidence type="ECO:0000256" key="15">
    <source>
        <dbReference type="RuleBase" id="RU366025"/>
    </source>
</evidence>
<dbReference type="SUPFAM" id="SSF46934">
    <property type="entry name" value="UBA-like"/>
    <property type="match status" value="1"/>
</dbReference>
<keyword evidence="4 11" id="KW-0479">Metal-binding</keyword>
<keyword evidence="8 11" id="KW-0378">Hydrolase</keyword>
<dbReference type="SMART" id="SM00290">
    <property type="entry name" value="ZnF_UBP"/>
    <property type="match status" value="1"/>
</dbReference>
<dbReference type="KEGG" id="dpp:DICPUDRAFT_57131"/>